<dbReference type="Gene3D" id="3.40.50.410">
    <property type="entry name" value="von Willebrand factor, type A domain"/>
    <property type="match status" value="1"/>
</dbReference>
<keyword evidence="2 4" id="KW-0472">Membrane</keyword>
<proteinExistence type="predicted"/>
<protein>
    <recommendedName>
        <fullName evidence="6">OmpA-like domain-containing protein</fullName>
    </recommendedName>
</protein>
<accession>I0HGM4</accession>
<keyword evidence="5" id="KW-0732">Signal</keyword>
<dbReference type="HOGENOM" id="CLU_637626_0_0_11"/>
<dbReference type="OrthoDB" id="3690556at2"/>
<comment type="subcellular location">
    <subcellularLocation>
        <location evidence="1">Cell outer membrane</location>
    </subcellularLocation>
</comment>
<dbReference type="eggNOG" id="COG2885">
    <property type="taxonomic scope" value="Bacteria"/>
</dbReference>
<keyword evidence="3" id="KW-0998">Cell outer membrane</keyword>
<evidence type="ECO:0000256" key="1">
    <source>
        <dbReference type="ARBA" id="ARBA00004442"/>
    </source>
</evidence>
<dbReference type="Gene3D" id="3.30.1330.60">
    <property type="entry name" value="OmpA-like domain"/>
    <property type="match status" value="1"/>
</dbReference>
<evidence type="ECO:0000313" key="8">
    <source>
        <dbReference type="Proteomes" id="UP000007882"/>
    </source>
</evidence>
<dbReference type="InterPro" id="IPR006664">
    <property type="entry name" value="OMP_bac"/>
</dbReference>
<dbReference type="PROSITE" id="PS51257">
    <property type="entry name" value="PROKAR_LIPOPROTEIN"/>
    <property type="match status" value="1"/>
</dbReference>
<evidence type="ECO:0000256" key="2">
    <source>
        <dbReference type="ARBA" id="ARBA00023136"/>
    </source>
</evidence>
<dbReference type="PANTHER" id="PTHR30329:SF21">
    <property type="entry name" value="LIPOPROTEIN YIAD-RELATED"/>
    <property type="match status" value="1"/>
</dbReference>
<dbReference type="STRING" id="512565.AMIS_69410"/>
<dbReference type="InterPro" id="IPR036737">
    <property type="entry name" value="OmpA-like_sf"/>
</dbReference>
<reference evidence="7 8" key="1">
    <citation type="submission" date="2012-02" db="EMBL/GenBank/DDBJ databases">
        <title>Complete genome sequence of Actinoplanes missouriensis 431 (= NBRC 102363).</title>
        <authorList>
            <person name="Ohnishi Y."/>
            <person name="Ishikawa J."/>
            <person name="Sekine M."/>
            <person name="Hosoyama A."/>
            <person name="Harada T."/>
            <person name="Narita H."/>
            <person name="Hata T."/>
            <person name="Konno Y."/>
            <person name="Tutikane K."/>
            <person name="Fujita N."/>
            <person name="Horinouchi S."/>
            <person name="Hayakawa M."/>
        </authorList>
    </citation>
    <scope>NUCLEOTIDE SEQUENCE [LARGE SCALE GENOMIC DNA]</scope>
    <source>
        <strain evidence="8">ATCC 14538 / DSM 43046 / CBS 188.64 / JCM 3121 / NBRC 102363 / NCIMB 12654 / NRRL B-3342 / UNCC 431</strain>
    </source>
</reference>
<feature type="chain" id="PRO_5003628912" description="OmpA-like domain-containing protein" evidence="5">
    <location>
        <begin position="23"/>
        <end position="401"/>
    </location>
</feature>
<dbReference type="RefSeq" id="WP_014447046.1">
    <property type="nucleotide sequence ID" value="NC_017093.1"/>
</dbReference>
<dbReference type="PRINTS" id="PR01021">
    <property type="entry name" value="OMPADOMAIN"/>
</dbReference>
<evidence type="ECO:0000256" key="5">
    <source>
        <dbReference type="SAM" id="SignalP"/>
    </source>
</evidence>
<dbReference type="InterPro" id="IPR050330">
    <property type="entry name" value="Bact_OuterMem_StrucFunc"/>
</dbReference>
<organism evidence="7 8">
    <name type="scientific">Actinoplanes missouriensis (strain ATCC 14538 / DSM 43046 / CBS 188.64 / JCM 3121 / NBRC 102363 / NCIMB 12654 / NRRL B-3342 / UNCC 431)</name>
    <dbReference type="NCBI Taxonomy" id="512565"/>
    <lineage>
        <taxon>Bacteria</taxon>
        <taxon>Bacillati</taxon>
        <taxon>Actinomycetota</taxon>
        <taxon>Actinomycetes</taxon>
        <taxon>Micromonosporales</taxon>
        <taxon>Micromonosporaceae</taxon>
        <taxon>Actinoplanes</taxon>
    </lineage>
</organism>
<name>I0HGM4_ACTM4</name>
<dbReference type="Pfam" id="PF00691">
    <property type="entry name" value="OmpA"/>
    <property type="match status" value="1"/>
</dbReference>
<dbReference type="AlphaFoldDB" id="I0HGM4"/>
<dbReference type="InterPro" id="IPR036465">
    <property type="entry name" value="vWFA_dom_sf"/>
</dbReference>
<dbReference type="eggNOG" id="COG2304">
    <property type="taxonomic scope" value="Bacteria"/>
</dbReference>
<dbReference type="KEGG" id="ams:AMIS_69410"/>
<dbReference type="PATRIC" id="fig|512565.3.peg.6944"/>
<dbReference type="PROSITE" id="PS51123">
    <property type="entry name" value="OMPA_2"/>
    <property type="match status" value="1"/>
</dbReference>
<dbReference type="Proteomes" id="UP000007882">
    <property type="component" value="Chromosome"/>
</dbReference>
<evidence type="ECO:0000313" key="7">
    <source>
        <dbReference type="EMBL" id="BAL92161.1"/>
    </source>
</evidence>
<dbReference type="EMBL" id="AP012319">
    <property type="protein sequence ID" value="BAL92161.1"/>
    <property type="molecule type" value="Genomic_DNA"/>
</dbReference>
<evidence type="ECO:0000256" key="3">
    <source>
        <dbReference type="ARBA" id="ARBA00023237"/>
    </source>
</evidence>
<feature type="domain" description="OmpA-like" evidence="6">
    <location>
        <begin position="285"/>
        <end position="400"/>
    </location>
</feature>
<dbReference type="SUPFAM" id="SSF103088">
    <property type="entry name" value="OmpA-like"/>
    <property type="match status" value="1"/>
</dbReference>
<gene>
    <name evidence="7" type="ordered locus">AMIS_69410</name>
</gene>
<evidence type="ECO:0000256" key="4">
    <source>
        <dbReference type="PROSITE-ProRule" id="PRU00473"/>
    </source>
</evidence>
<dbReference type="GO" id="GO:0009279">
    <property type="term" value="C:cell outer membrane"/>
    <property type="evidence" value="ECO:0007669"/>
    <property type="project" value="UniProtKB-SubCell"/>
</dbReference>
<dbReference type="InterPro" id="IPR006665">
    <property type="entry name" value="OmpA-like"/>
</dbReference>
<dbReference type="PANTHER" id="PTHR30329">
    <property type="entry name" value="STATOR ELEMENT OF FLAGELLAR MOTOR COMPLEX"/>
    <property type="match status" value="1"/>
</dbReference>
<dbReference type="CDD" id="cd07185">
    <property type="entry name" value="OmpA_C-like"/>
    <property type="match status" value="1"/>
</dbReference>
<evidence type="ECO:0000259" key="6">
    <source>
        <dbReference type="PROSITE" id="PS51123"/>
    </source>
</evidence>
<sequence>MARFGRALLVLALLLLATTAAACDDDEGPDCDRMTERQRPESGVTALLADVSASVRGGTGRPDYTAALTAQIEAAVQRGDHVYIGTFDGSSSSVRWTAEKKLTFSFANREKNRELDRAEFTDCLKGWLGEATRSEPEMGGTDVLAGIFTGADAVKDADAGPRTVVVGTDGLSTTGCLDLTGGNAGKQAFVDKLIATCPVRDGWGDRLAGVSLIMAGVGHAGSGQSALATGHVSFLGDLWRRVCETAGAALCDVSTLPVASSGEAGADGLAADPDVPFVPDAGAPDLDEVTSVRTDLLFDTDSAVVRPEGRAALQGLAVRMRTSQVQAVKVIGHADRRATDRHNLQLSKDRAAAVAKVLTDSGISGVTHDGRGERDATCPAEKQSCLQRDRRVDIIATTVEG</sequence>
<keyword evidence="8" id="KW-1185">Reference proteome</keyword>
<feature type="signal peptide" evidence="5">
    <location>
        <begin position="1"/>
        <end position="22"/>
    </location>
</feature>